<gene>
    <name evidence="1" type="ORF">FA95DRAFT_1554105</name>
</gene>
<reference evidence="1" key="2">
    <citation type="journal article" date="2022" name="New Phytol.">
        <title>Evolutionary transition to the ectomycorrhizal habit in the genomes of a hyperdiverse lineage of mushroom-forming fungi.</title>
        <authorList>
            <person name="Looney B."/>
            <person name="Miyauchi S."/>
            <person name="Morin E."/>
            <person name="Drula E."/>
            <person name="Courty P.E."/>
            <person name="Kohler A."/>
            <person name="Kuo A."/>
            <person name="LaButti K."/>
            <person name="Pangilinan J."/>
            <person name="Lipzen A."/>
            <person name="Riley R."/>
            <person name="Andreopoulos W."/>
            <person name="He G."/>
            <person name="Johnson J."/>
            <person name="Nolan M."/>
            <person name="Tritt A."/>
            <person name="Barry K.W."/>
            <person name="Grigoriev I.V."/>
            <person name="Nagy L.G."/>
            <person name="Hibbett D."/>
            <person name="Henrissat B."/>
            <person name="Matheny P.B."/>
            <person name="Labbe J."/>
            <person name="Martin F.M."/>
        </authorList>
    </citation>
    <scope>NUCLEOTIDE SEQUENCE</scope>
    <source>
        <strain evidence="1">FP105234-sp</strain>
    </source>
</reference>
<protein>
    <submittedName>
        <fullName evidence="1">Uncharacterized protein</fullName>
    </submittedName>
</protein>
<accession>A0ACB8S683</accession>
<evidence type="ECO:0000313" key="2">
    <source>
        <dbReference type="Proteomes" id="UP000814033"/>
    </source>
</evidence>
<name>A0ACB8S683_9AGAM</name>
<organism evidence="1 2">
    <name type="scientific">Auriscalpium vulgare</name>
    <dbReference type="NCBI Taxonomy" id="40419"/>
    <lineage>
        <taxon>Eukaryota</taxon>
        <taxon>Fungi</taxon>
        <taxon>Dikarya</taxon>
        <taxon>Basidiomycota</taxon>
        <taxon>Agaricomycotina</taxon>
        <taxon>Agaricomycetes</taxon>
        <taxon>Russulales</taxon>
        <taxon>Auriscalpiaceae</taxon>
        <taxon>Auriscalpium</taxon>
    </lineage>
</organism>
<evidence type="ECO:0000313" key="1">
    <source>
        <dbReference type="EMBL" id="KAI0051860.1"/>
    </source>
</evidence>
<reference evidence="1" key="1">
    <citation type="submission" date="2021-02" db="EMBL/GenBank/DDBJ databases">
        <authorList>
            <consortium name="DOE Joint Genome Institute"/>
            <person name="Ahrendt S."/>
            <person name="Looney B.P."/>
            <person name="Miyauchi S."/>
            <person name="Morin E."/>
            <person name="Drula E."/>
            <person name="Courty P.E."/>
            <person name="Chicoki N."/>
            <person name="Fauchery L."/>
            <person name="Kohler A."/>
            <person name="Kuo A."/>
            <person name="Labutti K."/>
            <person name="Pangilinan J."/>
            <person name="Lipzen A."/>
            <person name="Riley R."/>
            <person name="Andreopoulos W."/>
            <person name="He G."/>
            <person name="Johnson J."/>
            <person name="Barry K.W."/>
            <person name="Grigoriev I.V."/>
            <person name="Nagy L."/>
            <person name="Hibbett D."/>
            <person name="Henrissat B."/>
            <person name="Matheny P.B."/>
            <person name="Labbe J."/>
            <person name="Martin F."/>
        </authorList>
    </citation>
    <scope>NUCLEOTIDE SEQUENCE</scope>
    <source>
        <strain evidence="1">FP105234-sp</strain>
    </source>
</reference>
<proteinExistence type="predicted"/>
<comment type="caution">
    <text evidence="1">The sequence shown here is derived from an EMBL/GenBank/DDBJ whole genome shotgun (WGS) entry which is preliminary data.</text>
</comment>
<sequence length="561" mass="57429">MARSLTPLQAPPPKLTGFTGFGSNVTSSFSFASSTSSSANNVFGGPASDATRSSPSVSSSASNATKTFASFLDPTTKPVDPTPPPAPPSSNPDDATLKYYTSLRGLNNSFVTAISKAVESDPFVDIADVLEQYRRHRISVQQEFDHKSNSPPLPPKPKLAPAVPLAMPAAPMGFAGFSSAPSSSNSSTATGGGFTPSLGSTTSGKTSGFVFGNAPDSKPGSALGFTVFGSSTPAQPITSHPTPPASKSQTTPAEDALSAEKPKGFSFGSSTSDFGSKAGSAFGASSSSNSSLFGSSSIGSGTSLFSSGSTESKPAAPADQPKAAFAFAIPPTTNLFSSSSSSNSEKPTFGSPGKTSPFSFGSGSSPVTFGFGVSPKPSGEPSPSPKAGVVGFSFGALPTKTDAADPAARADTPATEGSQEDDGLSRVMSPSLAGADAEGEGEEDEDTTYTAKTKLHRLTKDAEGKPEWVDLGVGMVRYKKHRDSGARRVLLRNSSTSKILLNFNIYAGLKPTVNKKTLATMGHNGNGESSPYRLRFADEATANAAKDALEREIAFVTEHKP</sequence>
<dbReference type="EMBL" id="MU275849">
    <property type="protein sequence ID" value="KAI0051860.1"/>
    <property type="molecule type" value="Genomic_DNA"/>
</dbReference>
<keyword evidence="2" id="KW-1185">Reference proteome</keyword>
<dbReference type="Proteomes" id="UP000814033">
    <property type="component" value="Unassembled WGS sequence"/>
</dbReference>